<dbReference type="PATRIC" id="fig|1307436.3.peg.4520"/>
<dbReference type="InterPro" id="IPR000983">
    <property type="entry name" value="Bac_GSPG_pilin"/>
</dbReference>
<evidence type="ECO:0000313" key="5">
    <source>
        <dbReference type="EMBL" id="EWG09010.1"/>
    </source>
</evidence>
<gene>
    <name evidence="5" type="ORF">PBF_21178</name>
</gene>
<reference evidence="6" key="1">
    <citation type="submission" date="2013-03" db="EMBL/GenBank/DDBJ databases">
        <title>Draft genome sequence of Bacillus firmus DS1.</title>
        <authorList>
            <person name="Peng D."/>
            <person name="Zhu L."/>
            <person name="Sun M."/>
        </authorList>
    </citation>
    <scope>NUCLEOTIDE SEQUENCE [LARGE SCALE GENOMIC DNA]</scope>
    <source>
        <strain evidence="6">DS1</strain>
    </source>
</reference>
<evidence type="ECO:0000256" key="2">
    <source>
        <dbReference type="ARBA" id="ARBA00022481"/>
    </source>
</evidence>
<dbReference type="Gene3D" id="3.30.700.10">
    <property type="entry name" value="Glycoprotein, Type 4 Pilin"/>
    <property type="match status" value="1"/>
</dbReference>
<name>W7KNC8_CYTFI</name>
<dbReference type="RefSeq" id="WP_035332592.1">
    <property type="nucleotide sequence ID" value="NZ_APVL01000023.1"/>
</dbReference>
<dbReference type="GO" id="GO:0009986">
    <property type="term" value="C:cell surface"/>
    <property type="evidence" value="ECO:0007669"/>
    <property type="project" value="UniProtKB-SubCell"/>
</dbReference>
<comment type="caution">
    <text evidence="5">The sequence shown here is derived from an EMBL/GenBank/DDBJ whole genome shotgun (WGS) entry which is preliminary data.</text>
</comment>
<dbReference type="Pfam" id="PF07963">
    <property type="entry name" value="N_methyl"/>
    <property type="match status" value="1"/>
</dbReference>
<evidence type="ECO:0000256" key="4">
    <source>
        <dbReference type="SAM" id="Phobius"/>
    </source>
</evidence>
<keyword evidence="3" id="KW-0178">Competence</keyword>
<accession>W7KNC8</accession>
<feature type="transmembrane region" description="Helical" evidence="4">
    <location>
        <begin position="20"/>
        <end position="42"/>
    </location>
</feature>
<evidence type="ECO:0000256" key="3">
    <source>
        <dbReference type="ARBA" id="ARBA00023287"/>
    </source>
</evidence>
<proteinExistence type="predicted"/>
<evidence type="ECO:0008006" key="7">
    <source>
        <dbReference type="Google" id="ProtNLM"/>
    </source>
</evidence>
<sequence length="136" mass="14742">MLKNLRKRLKDQKGLTLIELLAVIVILGIIAAIAVPSIGGLINKTKKDAQVAEAVQIVNAAKLYITTNPATQNLTHDNLKSYLEKVDDTSYIVTVGKDSEGKFTYTLKNHNGGNIAAKSDEDTSITEDDLLKFSGN</sequence>
<dbReference type="InterPro" id="IPR045584">
    <property type="entry name" value="Pilin-like"/>
</dbReference>
<dbReference type="EMBL" id="APVL01000023">
    <property type="protein sequence ID" value="EWG09010.1"/>
    <property type="molecule type" value="Genomic_DNA"/>
</dbReference>
<dbReference type="InterPro" id="IPR012902">
    <property type="entry name" value="N_methyl_site"/>
</dbReference>
<keyword evidence="4" id="KW-1133">Transmembrane helix</keyword>
<evidence type="ECO:0000313" key="6">
    <source>
        <dbReference type="Proteomes" id="UP000019270"/>
    </source>
</evidence>
<dbReference type="AlphaFoldDB" id="W7KNC8"/>
<dbReference type="SUPFAM" id="SSF54523">
    <property type="entry name" value="Pili subunits"/>
    <property type="match status" value="1"/>
</dbReference>
<keyword evidence="2" id="KW-0488">Methylation</keyword>
<reference evidence="5 6" key="2">
    <citation type="journal article" date="2016" name="Sci. Rep.">
        <title>A novel serine protease, Sep1, from Bacillus firmus DS-1 has nematicidal activity and degrades multiple intestinal-associated nematode proteins.</title>
        <authorList>
            <person name="Geng C."/>
            <person name="Nie X."/>
            <person name="Tang Z."/>
            <person name="Zhang Y."/>
            <person name="Lin J."/>
            <person name="Sun M."/>
            <person name="Peng D."/>
        </authorList>
    </citation>
    <scope>NUCLEOTIDE SEQUENCE [LARGE SCALE GENOMIC DNA]</scope>
    <source>
        <strain evidence="5 6">DS1</strain>
    </source>
</reference>
<dbReference type="GO" id="GO:0015627">
    <property type="term" value="C:type II protein secretion system complex"/>
    <property type="evidence" value="ECO:0007669"/>
    <property type="project" value="InterPro"/>
</dbReference>
<dbReference type="OrthoDB" id="2937119at2"/>
<dbReference type="PROSITE" id="PS00409">
    <property type="entry name" value="PROKAR_NTER_METHYL"/>
    <property type="match status" value="1"/>
</dbReference>
<dbReference type="NCBIfam" id="TIGR02532">
    <property type="entry name" value="IV_pilin_GFxxxE"/>
    <property type="match status" value="1"/>
</dbReference>
<keyword evidence="4" id="KW-0812">Transmembrane</keyword>
<dbReference type="PRINTS" id="PR00813">
    <property type="entry name" value="BCTERIALGSPG"/>
</dbReference>
<dbReference type="GO" id="GO:0015628">
    <property type="term" value="P:protein secretion by the type II secretion system"/>
    <property type="evidence" value="ECO:0007669"/>
    <property type="project" value="InterPro"/>
</dbReference>
<protein>
    <recommendedName>
        <fullName evidence="7">Tfp assembly type protein</fullName>
    </recommendedName>
</protein>
<keyword evidence="4" id="KW-0472">Membrane</keyword>
<comment type="subcellular location">
    <subcellularLocation>
        <location evidence="1">Cell surface</location>
    </subcellularLocation>
</comment>
<organism evidence="5 6">
    <name type="scientific">Cytobacillus firmus DS1</name>
    <dbReference type="NCBI Taxonomy" id="1307436"/>
    <lineage>
        <taxon>Bacteria</taxon>
        <taxon>Bacillati</taxon>
        <taxon>Bacillota</taxon>
        <taxon>Bacilli</taxon>
        <taxon>Bacillales</taxon>
        <taxon>Bacillaceae</taxon>
        <taxon>Cytobacillus</taxon>
    </lineage>
</organism>
<dbReference type="eggNOG" id="COG4969">
    <property type="taxonomic scope" value="Bacteria"/>
</dbReference>
<dbReference type="GO" id="GO:0030420">
    <property type="term" value="P:establishment of competence for transformation"/>
    <property type="evidence" value="ECO:0007669"/>
    <property type="project" value="UniProtKB-KW"/>
</dbReference>
<dbReference type="Proteomes" id="UP000019270">
    <property type="component" value="Unassembled WGS sequence"/>
</dbReference>
<evidence type="ECO:0000256" key="1">
    <source>
        <dbReference type="ARBA" id="ARBA00004241"/>
    </source>
</evidence>